<gene>
    <name evidence="12" type="ORF">AMORRO_LOCUS10564</name>
</gene>
<feature type="transmembrane region" description="Helical" evidence="9">
    <location>
        <begin position="119"/>
        <end position="139"/>
    </location>
</feature>
<dbReference type="FunFam" id="1.20.1560.10:FF:000078">
    <property type="entry name" value="Unplaced genomic scaffold supercont1.1, whole genome shotgun sequence"/>
    <property type="match status" value="1"/>
</dbReference>
<feature type="transmembrane region" description="Helical" evidence="9">
    <location>
        <begin position="495"/>
        <end position="516"/>
    </location>
</feature>
<dbReference type="PANTHER" id="PTHR24223:SF443">
    <property type="entry name" value="MULTIDRUG-RESISTANCE LIKE PROTEIN 1, ISOFORM I"/>
    <property type="match status" value="1"/>
</dbReference>
<keyword evidence="3 9" id="KW-0812">Transmembrane</keyword>
<feature type="non-terminal residue" evidence="12">
    <location>
        <position position="1108"/>
    </location>
</feature>
<dbReference type="GO" id="GO:0012505">
    <property type="term" value="C:endomembrane system"/>
    <property type="evidence" value="ECO:0007669"/>
    <property type="project" value="UniProtKB-SubCell"/>
</dbReference>
<dbReference type="GO" id="GO:0000329">
    <property type="term" value="C:fungal-type vacuole membrane"/>
    <property type="evidence" value="ECO:0007669"/>
    <property type="project" value="UniProtKB-ARBA"/>
</dbReference>
<dbReference type="PANTHER" id="PTHR24223">
    <property type="entry name" value="ATP-BINDING CASSETTE SUB-FAMILY C"/>
    <property type="match status" value="1"/>
</dbReference>
<feature type="transmembrane region" description="Helical" evidence="9">
    <location>
        <begin position="1084"/>
        <end position="1106"/>
    </location>
</feature>
<keyword evidence="6" id="KW-0067">ATP-binding</keyword>
<feature type="transmembrane region" description="Helical" evidence="9">
    <location>
        <begin position="409"/>
        <end position="429"/>
    </location>
</feature>
<dbReference type="InterPro" id="IPR036640">
    <property type="entry name" value="ABC1_TM_sf"/>
</dbReference>
<feature type="transmembrane region" description="Helical" evidence="9">
    <location>
        <begin position="997"/>
        <end position="1028"/>
    </location>
</feature>
<dbReference type="CDD" id="cd18595">
    <property type="entry name" value="ABC_6TM_MRP1_2_3_6_D1_like"/>
    <property type="match status" value="1"/>
</dbReference>
<dbReference type="GO" id="GO:0016887">
    <property type="term" value="F:ATP hydrolysis activity"/>
    <property type="evidence" value="ECO:0007669"/>
    <property type="project" value="InterPro"/>
</dbReference>
<dbReference type="PROSITE" id="PS00211">
    <property type="entry name" value="ABC_TRANSPORTER_1"/>
    <property type="match status" value="1"/>
</dbReference>
<dbReference type="GO" id="GO:0005524">
    <property type="term" value="F:ATP binding"/>
    <property type="evidence" value="ECO:0007669"/>
    <property type="project" value="UniProtKB-KW"/>
</dbReference>
<dbReference type="GO" id="GO:0140359">
    <property type="term" value="F:ABC-type transporter activity"/>
    <property type="evidence" value="ECO:0007669"/>
    <property type="project" value="InterPro"/>
</dbReference>
<dbReference type="EMBL" id="CAJVPV010011830">
    <property type="protein sequence ID" value="CAG8664846.1"/>
    <property type="molecule type" value="Genomic_DNA"/>
</dbReference>
<feature type="transmembrane region" description="Helical" evidence="9">
    <location>
        <begin position="151"/>
        <end position="172"/>
    </location>
</feature>
<evidence type="ECO:0000256" key="8">
    <source>
        <dbReference type="ARBA" id="ARBA00023136"/>
    </source>
</evidence>
<dbReference type="InterPro" id="IPR056227">
    <property type="entry name" value="TMD0_ABC"/>
</dbReference>
<proteinExistence type="predicted"/>
<dbReference type="InterPro" id="IPR003439">
    <property type="entry name" value="ABC_transporter-like_ATP-bd"/>
</dbReference>
<dbReference type="InterPro" id="IPR027417">
    <property type="entry name" value="P-loop_NTPase"/>
</dbReference>
<feature type="transmembrane region" description="Helical" evidence="9">
    <location>
        <begin position="20"/>
        <end position="41"/>
    </location>
</feature>
<dbReference type="Pfam" id="PF24357">
    <property type="entry name" value="TMD0_ABC"/>
    <property type="match status" value="1"/>
</dbReference>
<name>A0A9N9E5C2_9GLOM</name>
<protein>
    <submittedName>
        <fullName evidence="12">5084_t:CDS:1</fullName>
    </submittedName>
</protein>
<keyword evidence="13" id="KW-1185">Reference proteome</keyword>
<feature type="transmembrane region" description="Helical" evidence="9">
    <location>
        <begin position="308"/>
        <end position="329"/>
    </location>
</feature>
<dbReference type="Proteomes" id="UP000789342">
    <property type="component" value="Unassembled WGS sequence"/>
</dbReference>
<dbReference type="SUPFAM" id="SSF90123">
    <property type="entry name" value="ABC transporter transmembrane region"/>
    <property type="match status" value="2"/>
</dbReference>
<sequence>GPLWLDRPVPLLTLCFIEGAFVVPVNLLFMIFGFLELFYLTKRSTVVPASGLRSWRFLAKRIALFLLIALNVAHFGLLLSWSKWNPKDLFVISIVINIIALIFAAYLQKKSYTNSYSASSVLILYWILYIVINFAKLMAWNRQNYPKENALLFFTLLLSEILAPIIFVLDLIPKPKNDYELISDDQHANLEENASIYSRLTFAWMNSLMRLGYSKYLALDDLRDLRTEDQSKKISASFERAWKKQLTKKNPSLFKAIAYTFGGPFAFAALFKVLQDILNFVQPQLLKQLMIFVSSQKSDDPQPMLRGYLIAVMMLLTAVLQTMFLHQYFQLCFVTGMRTRAGLVTAIYQKSLLLSNSARQHSTVGEIVNHMSVDAQKIMDLTTYLHIAWSGPLQITLALYFLYDTMGVSAFAGVAVMLLMLPVNAFVASKMRSLQKQQMKNKDMRIKLMNEILNGIKVIKLYAWESAFMKKIFHVRNDLELETLKKLGYLASMQSFTWASTPFLVSFATFAVYAMVANQPLTSEVVFVSLTLFNLLQFPLTIFPNVITSMLEASVALQRVQDFLKADELNPNSVIRLPYRSDDSSSLRDAGGRIVMASMSNGAFKWSKNSEPVLDGVNLSVGRGELVAIVGRVGAGKSSLLSSFLGEMEKISGEVTVRGHIAFVPQSGMTWIMNATLRDNITFGFPYEPAFYEEVIEACSLKPDIAILPGGDLTEIGERGINLSGGQKARISLARAVYARADIYLLGKYRLQNTPIVFYCAFRTFNVTKISFNNSVLLICCCFNLLDDPLSAVDAHVGKHIFEKVLGPTGLLRTKARLFVTHGIHYLSRTSSVVMIDEGRVIEQGNYDTLMKQKRELYKLIGEYSQEISEHDDEDEINSPNTVETYEVDEAGADLKTEETTRTPRERHLSVTSVHRRTSLKAMNAKENEGSERDRLIVKEESAKGSVEWPVYRAYIKSCSIPAVIFYFIIMIATQGAQISSNVFLKYWSSKEDSHNVLFYLAIYGCIGIIYSFLTILQTLIVWVFCAIRAARYLHERMMDGVVRSPMSFFDTTPLGRILNRFSKDQYTIDEVLPRTFAGFFRTLFVVAATIIVISFSTPLFIFVAIPM</sequence>
<feature type="transmembrane region" description="Helical" evidence="9">
    <location>
        <begin position="89"/>
        <end position="107"/>
    </location>
</feature>
<evidence type="ECO:0000259" key="11">
    <source>
        <dbReference type="PROSITE" id="PS50929"/>
    </source>
</evidence>
<evidence type="ECO:0000256" key="4">
    <source>
        <dbReference type="ARBA" id="ARBA00022737"/>
    </source>
</evidence>
<keyword evidence="2" id="KW-0813">Transport</keyword>
<dbReference type="CDD" id="cd03250">
    <property type="entry name" value="ABCC_MRP_domain1"/>
    <property type="match status" value="1"/>
</dbReference>
<evidence type="ECO:0000256" key="3">
    <source>
        <dbReference type="ARBA" id="ARBA00022692"/>
    </source>
</evidence>
<dbReference type="AlphaFoldDB" id="A0A9N9E5C2"/>
<dbReference type="PROSITE" id="PS50929">
    <property type="entry name" value="ABC_TM1F"/>
    <property type="match status" value="2"/>
</dbReference>
<dbReference type="InterPro" id="IPR017871">
    <property type="entry name" value="ABC_transporter-like_CS"/>
</dbReference>
<reference evidence="12" key="1">
    <citation type="submission" date="2021-06" db="EMBL/GenBank/DDBJ databases">
        <authorList>
            <person name="Kallberg Y."/>
            <person name="Tangrot J."/>
            <person name="Rosling A."/>
        </authorList>
    </citation>
    <scope>NUCLEOTIDE SEQUENCE</scope>
    <source>
        <strain evidence="12">CL551</strain>
    </source>
</reference>
<evidence type="ECO:0000256" key="7">
    <source>
        <dbReference type="ARBA" id="ARBA00022989"/>
    </source>
</evidence>
<dbReference type="Gene3D" id="1.20.1560.10">
    <property type="entry name" value="ABC transporter type 1, transmembrane domain"/>
    <property type="match status" value="2"/>
</dbReference>
<feature type="transmembrane region" description="Helical" evidence="9">
    <location>
        <begin position="954"/>
        <end position="977"/>
    </location>
</feature>
<evidence type="ECO:0000256" key="5">
    <source>
        <dbReference type="ARBA" id="ARBA00022741"/>
    </source>
</evidence>
<feature type="transmembrane region" description="Helical" evidence="9">
    <location>
        <begin position="253"/>
        <end position="274"/>
    </location>
</feature>
<dbReference type="InterPro" id="IPR050173">
    <property type="entry name" value="ABC_transporter_C-like"/>
</dbReference>
<feature type="domain" description="ABC transmembrane type-1" evidence="11">
    <location>
        <begin position="266"/>
        <end position="552"/>
    </location>
</feature>
<feature type="transmembrane region" description="Helical" evidence="9">
    <location>
        <begin position="536"/>
        <end position="557"/>
    </location>
</feature>
<keyword evidence="5" id="KW-0547">Nucleotide-binding</keyword>
<keyword evidence="7 9" id="KW-1133">Transmembrane helix</keyword>
<comment type="caution">
    <text evidence="12">The sequence shown here is derived from an EMBL/GenBank/DDBJ whole genome shotgun (WGS) entry which is preliminary data.</text>
</comment>
<evidence type="ECO:0000256" key="9">
    <source>
        <dbReference type="SAM" id="Phobius"/>
    </source>
</evidence>
<dbReference type="Gene3D" id="3.40.50.300">
    <property type="entry name" value="P-loop containing nucleotide triphosphate hydrolases"/>
    <property type="match status" value="1"/>
</dbReference>
<evidence type="ECO:0000313" key="12">
    <source>
        <dbReference type="EMBL" id="CAG8664846.1"/>
    </source>
</evidence>
<evidence type="ECO:0000256" key="1">
    <source>
        <dbReference type="ARBA" id="ARBA00004127"/>
    </source>
</evidence>
<dbReference type="SUPFAM" id="SSF52540">
    <property type="entry name" value="P-loop containing nucleoside triphosphate hydrolases"/>
    <property type="match status" value="2"/>
</dbReference>
<accession>A0A9N9E5C2</accession>
<evidence type="ECO:0000259" key="10">
    <source>
        <dbReference type="PROSITE" id="PS50893"/>
    </source>
</evidence>
<keyword evidence="8 9" id="KW-0472">Membrane</keyword>
<feature type="transmembrane region" description="Helical" evidence="9">
    <location>
        <begin position="381"/>
        <end position="403"/>
    </location>
</feature>
<feature type="domain" description="ABC transmembrane type-1" evidence="11">
    <location>
        <begin position="965"/>
        <end position="1108"/>
    </location>
</feature>
<dbReference type="Pfam" id="PF00664">
    <property type="entry name" value="ABC_membrane"/>
    <property type="match status" value="2"/>
</dbReference>
<evidence type="ECO:0000313" key="13">
    <source>
        <dbReference type="Proteomes" id="UP000789342"/>
    </source>
</evidence>
<feature type="transmembrane region" description="Helical" evidence="9">
    <location>
        <begin position="62"/>
        <end position="83"/>
    </location>
</feature>
<organism evidence="12 13">
    <name type="scientific">Acaulospora morrowiae</name>
    <dbReference type="NCBI Taxonomy" id="94023"/>
    <lineage>
        <taxon>Eukaryota</taxon>
        <taxon>Fungi</taxon>
        <taxon>Fungi incertae sedis</taxon>
        <taxon>Mucoromycota</taxon>
        <taxon>Glomeromycotina</taxon>
        <taxon>Glomeromycetes</taxon>
        <taxon>Diversisporales</taxon>
        <taxon>Acaulosporaceae</taxon>
        <taxon>Acaulospora</taxon>
    </lineage>
</organism>
<dbReference type="Pfam" id="PF00005">
    <property type="entry name" value="ABC_tran"/>
    <property type="match status" value="1"/>
</dbReference>
<evidence type="ECO:0000256" key="2">
    <source>
        <dbReference type="ARBA" id="ARBA00022448"/>
    </source>
</evidence>
<dbReference type="InterPro" id="IPR011527">
    <property type="entry name" value="ABC1_TM_dom"/>
</dbReference>
<feature type="domain" description="ABC transporter" evidence="10">
    <location>
        <begin position="594"/>
        <end position="863"/>
    </location>
</feature>
<evidence type="ECO:0000256" key="6">
    <source>
        <dbReference type="ARBA" id="ARBA00022840"/>
    </source>
</evidence>
<dbReference type="PROSITE" id="PS50893">
    <property type="entry name" value="ABC_TRANSPORTER_2"/>
    <property type="match status" value="1"/>
</dbReference>
<feature type="non-terminal residue" evidence="12">
    <location>
        <position position="1"/>
    </location>
</feature>
<dbReference type="OrthoDB" id="6500128at2759"/>
<keyword evidence="4" id="KW-0677">Repeat</keyword>
<comment type="subcellular location">
    <subcellularLocation>
        <location evidence="1">Endomembrane system</location>
        <topology evidence="1">Multi-pass membrane protein</topology>
    </subcellularLocation>
</comment>